<feature type="compositionally biased region" description="Low complexity" evidence="1">
    <location>
        <begin position="1"/>
        <end position="20"/>
    </location>
</feature>
<evidence type="ECO:0000256" key="1">
    <source>
        <dbReference type="SAM" id="MobiDB-lite"/>
    </source>
</evidence>
<feature type="region of interest" description="Disordered" evidence="1">
    <location>
        <begin position="120"/>
        <end position="156"/>
    </location>
</feature>
<evidence type="ECO:0000313" key="2">
    <source>
        <dbReference type="Proteomes" id="UP000046395"/>
    </source>
</evidence>
<accession>A0A5S6QE07</accession>
<sequence>MAARWPRAPAPTAKPAAAPQPHRPPAKTVDGASGWRQWGVWPPGPRAAQRLVGQAGLTHLDPRLAEVQPHGQLLAGEHVVKVVLDLRTLRGLSSPSAPSSATAQAALYWRRDGGLPSVFVPQKRFSSDEETDEMSAKEQQSDTGDFLVSGEQLVLP</sequence>
<dbReference type="WBParaSite" id="TMUE_1000005419.1">
    <property type="protein sequence ID" value="TMUE_1000005419.1"/>
    <property type="gene ID" value="WBGene00299279"/>
</dbReference>
<dbReference type="Proteomes" id="UP000046395">
    <property type="component" value="Unassembled WGS sequence"/>
</dbReference>
<organism evidence="2 3">
    <name type="scientific">Trichuris muris</name>
    <name type="common">Mouse whipworm</name>
    <dbReference type="NCBI Taxonomy" id="70415"/>
    <lineage>
        <taxon>Eukaryota</taxon>
        <taxon>Metazoa</taxon>
        <taxon>Ecdysozoa</taxon>
        <taxon>Nematoda</taxon>
        <taxon>Enoplea</taxon>
        <taxon>Dorylaimia</taxon>
        <taxon>Trichinellida</taxon>
        <taxon>Trichuridae</taxon>
        <taxon>Trichuris</taxon>
    </lineage>
</organism>
<feature type="region of interest" description="Disordered" evidence="1">
    <location>
        <begin position="1"/>
        <end position="35"/>
    </location>
</feature>
<name>A0A5S6QE07_TRIMR</name>
<evidence type="ECO:0000313" key="3">
    <source>
        <dbReference type="WBParaSite" id="TMUE_1000005419.1"/>
    </source>
</evidence>
<keyword evidence="2" id="KW-1185">Reference proteome</keyword>
<reference evidence="3" key="1">
    <citation type="submission" date="2019-12" db="UniProtKB">
        <authorList>
            <consortium name="WormBaseParasite"/>
        </authorList>
    </citation>
    <scope>IDENTIFICATION</scope>
</reference>
<proteinExistence type="predicted"/>
<dbReference type="AlphaFoldDB" id="A0A5S6QE07"/>
<protein>
    <submittedName>
        <fullName evidence="3">Uncharacterized protein</fullName>
    </submittedName>
</protein>